<dbReference type="Proteomes" id="UP000240493">
    <property type="component" value="Unassembled WGS sequence"/>
</dbReference>
<keyword evidence="2" id="KW-1185">Reference proteome</keyword>
<gene>
    <name evidence="1" type="ORF">M441DRAFT_275645</name>
</gene>
<dbReference type="AlphaFoldDB" id="A0A2T3YUS2"/>
<evidence type="ECO:0000313" key="2">
    <source>
        <dbReference type="Proteomes" id="UP000240493"/>
    </source>
</evidence>
<protein>
    <submittedName>
        <fullName evidence="1">Uncharacterized protein</fullName>
    </submittedName>
</protein>
<accession>A0A2T3YUS2</accession>
<organism evidence="1 2">
    <name type="scientific">Trichoderma asperellum (strain ATCC 204424 / CBS 433.97 / NBRC 101777)</name>
    <dbReference type="NCBI Taxonomy" id="1042311"/>
    <lineage>
        <taxon>Eukaryota</taxon>
        <taxon>Fungi</taxon>
        <taxon>Dikarya</taxon>
        <taxon>Ascomycota</taxon>
        <taxon>Pezizomycotina</taxon>
        <taxon>Sordariomycetes</taxon>
        <taxon>Hypocreomycetidae</taxon>
        <taxon>Hypocreales</taxon>
        <taxon>Hypocreaceae</taxon>
        <taxon>Trichoderma</taxon>
    </lineage>
</organism>
<name>A0A2T3YUS2_TRIA4</name>
<evidence type="ECO:0000313" key="1">
    <source>
        <dbReference type="EMBL" id="PTB36322.1"/>
    </source>
</evidence>
<proteinExistence type="predicted"/>
<dbReference type="EMBL" id="KZ679270">
    <property type="protein sequence ID" value="PTB36322.1"/>
    <property type="molecule type" value="Genomic_DNA"/>
</dbReference>
<reference evidence="1 2" key="1">
    <citation type="submission" date="2016-07" db="EMBL/GenBank/DDBJ databases">
        <title>Multiple horizontal gene transfer events from other fungi enriched the ability of initially mycotrophic Trichoderma (Ascomycota) to feed on dead plant biomass.</title>
        <authorList>
            <consortium name="DOE Joint Genome Institute"/>
            <person name="Aerts A."/>
            <person name="Atanasova L."/>
            <person name="Chenthamara K."/>
            <person name="Zhang J."/>
            <person name="Grujic M."/>
            <person name="Henrissat B."/>
            <person name="Kuo A."/>
            <person name="Salamov A."/>
            <person name="Lipzen A."/>
            <person name="Labutti K."/>
            <person name="Barry K."/>
            <person name="Miao Y."/>
            <person name="Rahimi M.J."/>
            <person name="Shen Q."/>
            <person name="Grigoriev I.V."/>
            <person name="Kubicek C.P."/>
            <person name="Druzhinina I.S."/>
        </authorList>
    </citation>
    <scope>NUCLEOTIDE SEQUENCE [LARGE SCALE GENOMIC DNA]</scope>
    <source>
        <strain evidence="1 2">CBS 433.97</strain>
    </source>
</reference>
<sequence length="88" mass="9621">MWEDLSSLSPRLAIALSSLKLGTADDRILAYNGSCRYNNGGPMGQCISLISSWCYLHAYTSMSYYTAHGTHVCLYDQCLPTCSVQSGT</sequence>